<evidence type="ECO:0000313" key="8">
    <source>
        <dbReference type="Proteomes" id="UP000033483"/>
    </source>
</evidence>
<dbReference type="Proteomes" id="UP000033483">
    <property type="component" value="Unassembled WGS sequence"/>
</dbReference>
<name>A0A0F4ZIG9_9PEZI</name>
<gene>
    <name evidence="7" type="ORF">TD95_000699</name>
</gene>
<reference evidence="7 8" key="1">
    <citation type="submission" date="2015-03" db="EMBL/GenBank/DDBJ databases">
        <authorList>
            <person name="Radwan O."/>
            <person name="Al-Naeli F.A."/>
            <person name="Rendon G.A."/>
            <person name="Fields C."/>
        </authorList>
    </citation>
    <scope>NUCLEOTIDE SEQUENCE [LARGE SCALE GENOMIC DNA]</scope>
    <source>
        <strain evidence="7">CR-DP1</strain>
    </source>
</reference>
<dbReference type="InterPro" id="IPR000058">
    <property type="entry name" value="Znf_AN1"/>
</dbReference>
<protein>
    <recommendedName>
        <fullName evidence="6">AN1-type domain-containing protein</fullName>
    </recommendedName>
</protein>
<evidence type="ECO:0000256" key="5">
    <source>
        <dbReference type="SAM" id="MobiDB-lite"/>
    </source>
</evidence>
<keyword evidence="3" id="KW-0862">Zinc</keyword>
<organism evidence="7 8">
    <name type="scientific">Thielaviopsis punctulata</name>
    <dbReference type="NCBI Taxonomy" id="72032"/>
    <lineage>
        <taxon>Eukaryota</taxon>
        <taxon>Fungi</taxon>
        <taxon>Dikarya</taxon>
        <taxon>Ascomycota</taxon>
        <taxon>Pezizomycotina</taxon>
        <taxon>Sordariomycetes</taxon>
        <taxon>Hypocreomycetidae</taxon>
        <taxon>Microascales</taxon>
        <taxon>Ceratocystidaceae</taxon>
        <taxon>Thielaviopsis</taxon>
    </lineage>
</organism>
<keyword evidence="1" id="KW-0479">Metal-binding</keyword>
<keyword evidence="8" id="KW-1185">Reference proteome</keyword>
<evidence type="ECO:0000313" key="7">
    <source>
        <dbReference type="EMBL" id="KKA29648.1"/>
    </source>
</evidence>
<evidence type="ECO:0000256" key="4">
    <source>
        <dbReference type="PROSITE-ProRule" id="PRU00449"/>
    </source>
</evidence>
<dbReference type="Pfam" id="PF01428">
    <property type="entry name" value="zf-AN1"/>
    <property type="match status" value="1"/>
</dbReference>
<sequence length="177" mass="19298">MAKKARCTFKQCREVAQRIVGDCGFCHGHFCGKHRLLEDHKCSGLEDVSISRSSSFVSSLSSAGAAGDSVPVHLHSLPTRAFATHGNKVLKGKAHHKCRQASIPRSATREPTATSSTKWWLVGLYDTLDSLNSDCGDLFTDSDDSAKNSLMSKTLPNSSRSAPLSSRVFNETDYDDY</sequence>
<accession>A0A0F4ZIG9</accession>
<proteinExistence type="predicted"/>
<dbReference type="PROSITE" id="PS51039">
    <property type="entry name" value="ZF_AN1"/>
    <property type="match status" value="1"/>
</dbReference>
<dbReference type="SMART" id="SM00154">
    <property type="entry name" value="ZnF_AN1"/>
    <property type="match status" value="1"/>
</dbReference>
<dbReference type="GO" id="GO:0008270">
    <property type="term" value="F:zinc ion binding"/>
    <property type="evidence" value="ECO:0007669"/>
    <property type="project" value="UniProtKB-KW"/>
</dbReference>
<feature type="domain" description="AN1-type" evidence="6">
    <location>
        <begin position="1"/>
        <end position="50"/>
    </location>
</feature>
<keyword evidence="2 4" id="KW-0863">Zinc-finger</keyword>
<evidence type="ECO:0000256" key="3">
    <source>
        <dbReference type="ARBA" id="ARBA00022833"/>
    </source>
</evidence>
<dbReference type="InterPro" id="IPR035896">
    <property type="entry name" value="AN1-like_Znf"/>
</dbReference>
<evidence type="ECO:0000256" key="2">
    <source>
        <dbReference type="ARBA" id="ARBA00022771"/>
    </source>
</evidence>
<dbReference type="OrthoDB" id="428577at2759"/>
<dbReference type="Gene3D" id="4.10.1110.10">
    <property type="entry name" value="AN1-like Zinc finger"/>
    <property type="match status" value="1"/>
</dbReference>
<evidence type="ECO:0000256" key="1">
    <source>
        <dbReference type="ARBA" id="ARBA00022723"/>
    </source>
</evidence>
<comment type="caution">
    <text evidence="7">The sequence shown here is derived from an EMBL/GenBank/DDBJ whole genome shotgun (WGS) entry which is preliminary data.</text>
</comment>
<dbReference type="AlphaFoldDB" id="A0A0F4ZIG9"/>
<feature type="compositionally biased region" description="Polar residues" evidence="5">
    <location>
        <begin position="147"/>
        <end position="169"/>
    </location>
</feature>
<feature type="region of interest" description="Disordered" evidence="5">
    <location>
        <begin position="142"/>
        <end position="177"/>
    </location>
</feature>
<dbReference type="EMBL" id="LAEV01000760">
    <property type="protein sequence ID" value="KKA29648.1"/>
    <property type="molecule type" value="Genomic_DNA"/>
</dbReference>
<evidence type="ECO:0000259" key="6">
    <source>
        <dbReference type="PROSITE" id="PS51039"/>
    </source>
</evidence>
<dbReference type="SUPFAM" id="SSF118310">
    <property type="entry name" value="AN1-like Zinc finger"/>
    <property type="match status" value="1"/>
</dbReference>